<evidence type="ECO:0000256" key="2">
    <source>
        <dbReference type="ARBA" id="ARBA00023015"/>
    </source>
</evidence>
<organism evidence="6 7">
    <name type="scientific">Massilia timonae</name>
    <dbReference type="NCBI Taxonomy" id="47229"/>
    <lineage>
        <taxon>Bacteria</taxon>
        <taxon>Pseudomonadati</taxon>
        <taxon>Pseudomonadota</taxon>
        <taxon>Betaproteobacteria</taxon>
        <taxon>Burkholderiales</taxon>
        <taxon>Oxalobacteraceae</taxon>
        <taxon>Telluria group</taxon>
        <taxon>Massilia</taxon>
    </lineage>
</organism>
<evidence type="ECO:0000259" key="5">
    <source>
        <dbReference type="PROSITE" id="PS50932"/>
    </source>
</evidence>
<dbReference type="PANTHER" id="PTHR30146">
    <property type="entry name" value="LACI-RELATED TRANSCRIPTIONAL REPRESSOR"/>
    <property type="match status" value="1"/>
</dbReference>
<evidence type="ECO:0000256" key="4">
    <source>
        <dbReference type="ARBA" id="ARBA00023163"/>
    </source>
</evidence>
<name>A0A1S2NH83_9BURK</name>
<evidence type="ECO:0000256" key="1">
    <source>
        <dbReference type="ARBA" id="ARBA00022491"/>
    </source>
</evidence>
<dbReference type="EMBL" id="JRYB01000001">
    <property type="protein sequence ID" value="OIJ44299.1"/>
    <property type="molecule type" value="Genomic_DNA"/>
</dbReference>
<protein>
    <submittedName>
        <fullName evidence="6">Bacterial regulatory s, lacI family protein</fullName>
    </submittedName>
</protein>
<keyword evidence="1" id="KW-0678">Repressor</keyword>
<feature type="domain" description="HTH lacI-type" evidence="5">
    <location>
        <begin position="15"/>
        <end position="69"/>
    </location>
</feature>
<dbReference type="Gene3D" id="1.10.260.40">
    <property type="entry name" value="lambda repressor-like DNA-binding domains"/>
    <property type="match status" value="1"/>
</dbReference>
<dbReference type="PROSITE" id="PS50932">
    <property type="entry name" value="HTH_LACI_2"/>
    <property type="match status" value="1"/>
</dbReference>
<dbReference type="PANTHER" id="PTHR30146:SF148">
    <property type="entry name" value="HTH-TYPE TRANSCRIPTIONAL REPRESSOR PURR-RELATED"/>
    <property type="match status" value="1"/>
</dbReference>
<dbReference type="Proteomes" id="UP000180246">
    <property type="component" value="Unassembled WGS sequence"/>
</dbReference>
<sequence length="342" mass="37533">MSPERFMKNVESSTSTLYQVASAAGVSPATVSRFLNGTAKVSEDKRRTIERVIDELNYKPNRLAQSLKIGSTRTIGVLTQSLESGYFNRAMVGIEDAVKAAGYALLIMSGHWHADEEAERVELLIGRRVDGVAILTGNMSDQQILDFSKRVPIVAFGRDVQGARTHGFCLDNYRGACEAVEYLIAQGHRRIAHIAGPDDHRDARARLAGYHDTLAKHRIEADPRLVVAGDFSESGGLLALNGLLAANLRFTAIFAANDLTAYGARLALYRRNIRVPEDISLVGFDDLESSMYTTPPLTTVRQPLYDAGIGIGRRMLAMLAHEQPEGEVPQLSLIVRESVRLL</sequence>
<dbReference type="InterPro" id="IPR028082">
    <property type="entry name" value="Peripla_BP_I"/>
</dbReference>
<comment type="caution">
    <text evidence="6">The sequence shown here is derived from an EMBL/GenBank/DDBJ whole genome shotgun (WGS) entry which is preliminary data.</text>
</comment>
<dbReference type="AlphaFoldDB" id="A0A1S2NH83"/>
<proteinExistence type="predicted"/>
<dbReference type="SUPFAM" id="SSF47413">
    <property type="entry name" value="lambda repressor-like DNA-binding domains"/>
    <property type="match status" value="1"/>
</dbReference>
<keyword evidence="3" id="KW-0238">DNA-binding</keyword>
<dbReference type="InterPro" id="IPR010982">
    <property type="entry name" value="Lambda_DNA-bd_dom_sf"/>
</dbReference>
<keyword evidence="4" id="KW-0804">Transcription</keyword>
<dbReference type="InterPro" id="IPR000843">
    <property type="entry name" value="HTH_LacI"/>
</dbReference>
<evidence type="ECO:0000313" key="7">
    <source>
        <dbReference type="Proteomes" id="UP000180246"/>
    </source>
</evidence>
<dbReference type="CDD" id="cd01392">
    <property type="entry name" value="HTH_LacI"/>
    <property type="match status" value="1"/>
</dbReference>
<reference evidence="6 7" key="1">
    <citation type="submission" date="2014-10" db="EMBL/GenBank/DDBJ databases">
        <authorList>
            <person name="Seo M.-J."/>
            <person name="Seok Y.J."/>
            <person name="Cha I.-T."/>
        </authorList>
    </citation>
    <scope>NUCLEOTIDE SEQUENCE [LARGE SCALE GENOMIC DNA]</scope>
    <source>
        <strain evidence="6 7">NEU</strain>
    </source>
</reference>
<dbReference type="Pfam" id="PF00356">
    <property type="entry name" value="LacI"/>
    <property type="match status" value="1"/>
</dbReference>
<accession>A0A1S2NH83</accession>
<evidence type="ECO:0000256" key="3">
    <source>
        <dbReference type="ARBA" id="ARBA00023125"/>
    </source>
</evidence>
<keyword evidence="2" id="KW-0805">Transcription regulation</keyword>
<gene>
    <name evidence="6" type="ORF">LO55_1639</name>
</gene>
<dbReference type="GO" id="GO:0000976">
    <property type="term" value="F:transcription cis-regulatory region binding"/>
    <property type="evidence" value="ECO:0007669"/>
    <property type="project" value="TreeGrafter"/>
</dbReference>
<dbReference type="SMART" id="SM00354">
    <property type="entry name" value="HTH_LACI"/>
    <property type="match status" value="1"/>
</dbReference>
<dbReference type="GO" id="GO:0003700">
    <property type="term" value="F:DNA-binding transcription factor activity"/>
    <property type="evidence" value="ECO:0007669"/>
    <property type="project" value="TreeGrafter"/>
</dbReference>
<dbReference type="Pfam" id="PF00532">
    <property type="entry name" value="Peripla_BP_1"/>
    <property type="match status" value="1"/>
</dbReference>
<evidence type="ECO:0000313" key="6">
    <source>
        <dbReference type="EMBL" id="OIJ44299.1"/>
    </source>
</evidence>
<dbReference type="InterPro" id="IPR001761">
    <property type="entry name" value="Peripla_BP/Lac1_sug-bd_dom"/>
</dbReference>
<dbReference type="Gene3D" id="3.40.50.2300">
    <property type="match status" value="2"/>
</dbReference>
<dbReference type="SUPFAM" id="SSF53822">
    <property type="entry name" value="Periplasmic binding protein-like I"/>
    <property type="match status" value="1"/>
</dbReference>